<evidence type="ECO:0000313" key="1">
    <source>
        <dbReference type="EMBL" id="MFB2835564.1"/>
    </source>
</evidence>
<accession>A0ABV4WKF8</accession>
<keyword evidence="2" id="KW-1185">Reference proteome</keyword>
<proteinExistence type="predicted"/>
<dbReference type="RefSeq" id="WP_413277976.1">
    <property type="nucleotide sequence ID" value="NZ_JBHFNT010000116.1"/>
</dbReference>
<reference evidence="1 2" key="1">
    <citation type="submission" date="2024-09" db="EMBL/GenBank/DDBJ databases">
        <title>Floridaenema gen nov. (Aerosakkonemataceae, Aerosakkonematales ord. nov., Cyanobacteria) from benthic tropical and subtropical fresh waters, with the description of four new species.</title>
        <authorList>
            <person name="Moretto J.A."/>
            <person name="Berthold D.E."/>
            <person name="Lefler F.W."/>
            <person name="Huang I.-S."/>
            <person name="Laughinghouse H. IV."/>
        </authorList>
    </citation>
    <scope>NUCLEOTIDE SEQUENCE [LARGE SCALE GENOMIC DNA]</scope>
    <source>
        <strain evidence="1 2">BLCC-F167</strain>
    </source>
</reference>
<dbReference type="InterPro" id="IPR014945">
    <property type="entry name" value="DUF1816"/>
</dbReference>
<sequence length="93" mass="10559">MKEFLLSILNFFGLAWWLEVITQKPQCTYYFGPFLTAKEALASKTGYLEDLEMEGAIGIEVYIKRCKPNKLTVDGDLGERIDRKASPAFSGQF</sequence>
<organism evidence="1 2">
    <name type="scientific">Floridaenema evergladense BLCC-F167</name>
    <dbReference type="NCBI Taxonomy" id="3153639"/>
    <lineage>
        <taxon>Bacteria</taxon>
        <taxon>Bacillati</taxon>
        <taxon>Cyanobacteriota</taxon>
        <taxon>Cyanophyceae</taxon>
        <taxon>Oscillatoriophycideae</taxon>
        <taxon>Aerosakkonematales</taxon>
        <taxon>Aerosakkonemataceae</taxon>
        <taxon>Floridanema</taxon>
        <taxon>Floridanema evergladense</taxon>
    </lineage>
</organism>
<evidence type="ECO:0000313" key="2">
    <source>
        <dbReference type="Proteomes" id="UP001576780"/>
    </source>
</evidence>
<gene>
    <name evidence="1" type="ORF">ACE1CA_13610</name>
</gene>
<dbReference type="Pfam" id="PF08846">
    <property type="entry name" value="DUF1816"/>
    <property type="match status" value="1"/>
</dbReference>
<dbReference type="Proteomes" id="UP001576780">
    <property type="component" value="Unassembled WGS sequence"/>
</dbReference>
<protein>
    <submittedName>
        <fullName evidence="1">DUF1816 domain-containing protein</fullName>
    </submittedName>
</protein>
<name>A0ABV4WKF8_9CYAN</name>
<dbReference type="EMBL" id="JBHFNT010000116">
    <property type="protein sequence ID" value="MFB2835564.1"/>
    <property type="molecule type" value="Genomic_DNA"/>
</dbReference>
<comment type="caution">
    <text evidence="1">The sequence shown here is derived from an EMBL/GenBank/DDBJ whole genome shotgun (WGS) entry which is preliminary data.</text>
</comment>